<proteinExistence type="predicted"/>
<reference evidence="1 2" key="1">
    <citation type="journal article" date="2019" name="Nat. Plants">
        <title>Stout camphor tree genome fills gaps in understanding of flowering plant genome evolution.</title>
        <authorList>
            <person name="Chaw S.M."/>
            <person name="Liu Y.C."/>
            <person name="Wu Y.W."/>
            <person name="Wang H.Y."/>
            <person name="Lin C.I."/>
            <person name="Wu C.S."/>
            <person name="Ke H.M."/>
            <person name="Chang L.Y."/>
            <person name="Hsu C.Y."/>
            <person name="Yang H.T."/>
            <person name="Sudianto E."/>
            <person name="Hsu M.H."/>
            <person name="Wu K.P."/>
            <person name="Wang L.N."/>
            <person name="Leebens-Mack J.H."/>
            <person name="Tsai I.J."/>
        </authorList>
    </citation>
    <scope>NUCLEOTIDE SEQUENCE [LARGE SCALE GENOMIC DNA]</scope>
    <source>
        <strain evidence="2">cv. Chaw 1501</strain>
        <tissue evidence="1">Young leaves</tissue>
    </source>
</reference>
<dbReference type="OrthoDB" id="10508824at2759"/>
<dbReference type="EMBL" id="QPKB01000003">
    <property type="protein sequence ID" value="RWR81220.1"/>
    <property type="molecule type" value="Genomic_DNA"/>
</dbReference>
<protein>
    <submittedName>
        <fullName evidence="1">Uncharacterized protein</fullName>
    </submittedName>
</protein>
<dbReference type="Proteomes" id="UP000283530">
    <property type="component" value="Unassembled WGS sequence"/>
</dbReference>
<name>A0A443NRR9_9MAGN</name>
<sequence>MAVLLRRLRPWLPIRLISSPVFSSPSLKPQNYLSLSPLSSLFLNSRGFVGYPRNYDAGVFKAARSYRDVHEMADADAPTDSSEQKKDYVVRAIPREHDPVVLKAAYIDVLVLLLGRMCTVT</sequence>
<organism evidence="1 2">
    <name type="scientific">Cinnamomum micranthum f. kanehirae</name>
    <dbReference type="NCBI Taxonomy" id="337451"/>
    <lineage>
        <taxon>Eukaryota</taxon>
        <taxon>Viridiplantae</taxon>
        <taxon>Streptophyta</taxon>
        <taxon>Embryophyta</taxon>
        <taxon>Tracheophyta</taxon>
        <taxon>Spermatophyta</taxon>
        <taxon>Magnoliopsida</taxon>
        <taxon>Magnoliidae</taxon>
        <taxon>Laurales</taxon>
        <taxon>Lauraceae</taxon>
        <taxon>Cinnamomum</taxon>
    </lineage>
</organism>
<dbReference type="AlphaFoldDB" id="A0A443NRR9"/>
<comment type="caution">
    <text evidence="1">The sequence shown here is derived from an EMBL/GenBank/DDBJ whole genome shotgun (WGS) entry which is preliminary data.</text>
</comment>
<keyword evidence="2" id="KW-1185">Reference proteome</keyword>
<evidence type="ECO:0000313" key="1">
    <source>
        <dbReference type="EMBL" id="RWR81220.1"/>
    </source>
</evidence>
<gene>
    <name evidence="1" type="ORF">CKAN_00989400</name>
</gene>
<accession>A0A443NRR9</accession>
<evidence type="ECO:0000313" key="2">
    <source>
        <dbReference type="Proteomes" id="UP000283530"/>
    </source>
</evidence>